<feature type="region of interest" description="Disordered" evidence="2">
    <location>
        <begin position="307"/>
        <end position="350"/>
    </location>
</feature>
<dbReference type="EMBL" id="BKCJ010004109">
    <property type="protein sequence ID" value="GEU59080.1"/>
    <property type="molecule type" value="Genomic_DNA"/>
</dbReference>
<reference evidence="3" key="1">
    <citation type="journal article" date="2019" name="Sci. Rep.">
        <title>Draft genome of Tanacetum cinerariifolium, the natural source of mosquito coil.</title>
        <authorList>
            <person name="Yamashiro T."/>
            <person name="Shiraishi A."/>
            <person name="Satake H."/>
            <person name="Nakayama K."/>
        </authorList>
    </citation>
    <scope>NUCLEOTIDE SEQUENCE</scope>
</reference>
<proteinExistence type="predicted"/>
<feature type="coiled-coil region" evidence="1">
    <location>
        <begin position="355"/>
        <end position="382"/>
    </location>
</feature>
<organism evidence="3">
    <name type="scientific">Tanacetum cinerariifolium</name>
    <name type="common">Dalmatian daisy</name>
    <name type="synonym">Chrysanthemum cinerariifolium</name>
    <dbReference type="NCBI Taxonomy" id="118510"/>
    <lineage>
        <taxon>Eukaryota</taxon>
        <taxon>Viridiplantae</taxon>
        <taxon>Streptophyta</taxon>
        <taxon>Embryophyta</taxon>
        <taxon>Tracheophyta</taxon>
        <taxon>Spermatophyta</taxon>
        <taxon>Magnoliopsida</taxon>
        <taxon>eudicotyledons</taxon>
        <taxon>Gunneridae</taxon>
        <taxon>Pentapetalae</taxon>
        <taxon>asterids</taxon>
        <taxon>campanulids</taxon>
        <taxon>Asterales</taxon>
        <taxon>Asteraceae</taxon>
        <taxon>Asteroideae</taxon>
        <taxon>Anthemideae</taxon>
        <taxon>Anthemidinae</taxon>
        <taxon>Tanacetum</taxon>
    </lineage>
</organism>
<gene>
    <name evidence="3" type="ORF">Tci_031058</name>
</gene>
<dbReference type="AlphaFoldDB" id="A0A6L2LD12"/>
<evidence type="ECO:0000313" key="3">
    <source>
        <dbReference type="EMBL" id="GEU59080.1"/>
    </source>
</evidence>
<protein>
    <submittedName>
        <fullName evidence="3">Putative ribonuclease H-like domain-containing protein</fullName>
    </submittedName>
</protein>
<evidence type="ECO:0000256" key="2">
    <source>
        <dbReference type="SAM" id="MobiDB-lite"/>
    </source>
</evidence>
<name>A0A6L2LD12_TANCI</name>
<accession>A0A6L2LD12</accession>
<evidence type="ECO:0000256" key="1">
    <source>
        <dbReference type="SAM" id="Coils"/>
    </source>
</evidence>
<feature type="compositionally biased region" description="Basic residues" evidence="2">
    <location>
        <begin position="322"/>
        <end position="333"/>
    </location>
</feature>
<keyword evidence="1" id="KW-0175">Coiled coil</keyword>
<comment type="caution">
    <text evidence="3">The sequence shown here is derived from an EMBL/GenBank/DDBJ whole genome shotgun (WGS) entry which is preliminary data.</text>
</comment>
<sequence length="751" mass="85738">MMNQQKEAIKQSDDVKKEFQAQCNSQLLQEKVVRSSSTKSITIVSTPVNTASASRTFIPPYDPLIPKLEDTIEIQTTSIFGNVYDEDDLETNNHSYADKSVGAEADFNNMEPSPVVSPIPTTIVHSNHPKSYIIGDLMSAVQTRGTIKKSSGEHAIISYIQKKNMTNHKDFQNCLFDCFLSQHEPTEITQALNDESWVEAMQEELLSFKIQKIWTLVDLPYGKKAIEKALYGLHQAPRARYETLFTYLLYNGFHRGQIDKTLFIKRLKGDILLVQENLLSSWVYKSAKENMESSLIRTKEVGILQAGAQPIPIPTEPSTSKPQKKHKPKRKHTKEPEVPPTKSQAEHNSEVIDIKSTCKAKIVKLEHSVERLEEENRVSKELKGVHSIVDSDEPLMEKDESSKQERKVAVIDADVEINLEKVQATTYNFDLDHQEKVLSMLDVNDEEPAGVEEIVEVVTAAKLITEVVTTARVDVNAASVQDTPITVVEATKVIVEVPKARKRRSVIIQDPEETTTTVTMQQKVQEKDKGKAILIEEPKPLTRQVQIDLDEENMAGYKMNYFKGMSLDEIRSLFEKHYNYNQAFINEVNEGIKVPEKEIVPDDDDDVYADATPLASKIPIVDYKIHTERNKPYFKIIRADGNHRFEKTEPKNYTDDYLLNTLKIMFEKPNVEANVWKEQKGKHGLAKVKSWKLFDSCGVHCLNLLTTQMFLLVEKMYPLIHFTLEQMVNDVRLEVDYESEMSLELLRLVRR</sequence>